<dbReference type="Proteomes" id="UP001652741">
    <property type="component" value="Chromosome ssa05"/>
</dbReference>
<sequence>MQSCRLSAERQRPGSWKCTQPNNDVAPRLEPWENPVYFQCVGSELCVDQQLLDESEQAVATGPVQSTSQIGGEPRSEPRERGCAEATSTESESDEGGGVDSGIEGPVVESEGSRAQVNLAVTSGYSEVPPSHLAVTVLRATGLRAKAFQGGSNPYAILQLGQRRITTPVIHDTLTPPLELWVVLNSEPRKKPKKRGHVEGCTEILAAFHPTANLSPRPTPNPAPFSPTSQASPNPPTFPPTPNPSPSLTPNPTSNPPPSARRATSAGRVTHTSPPSVQPVVKHWEPIHPSCGEENSGVLDSIPPPSAPASPQESADSPDCVTTADFSNTIRLVSYSPAFIVTCETGDLEDGPASIIICETGNLEDGPASIIICETGNLEDGPASIIIVRLETWRMVLHP</sequence>
<organism evidence="3 4">
    <name type="scientific">Salmo salar</name>
    <name type="common">Atlantic salmon</name>
    <dbReference type="NCBI Taxonomy" id="8030"/>
    <lineage>
        <taxon>Eukaryota</taxon>
        <taxon>Metazoa</taxon>
        <taxon>Chordata</taxon>
        <taxon>Craniata</taxon>
        <taxon>Vertebrata</taxon>
        <taxon>Euteleostomi</taxon>
        <taxon>Actinopterygii</taxon>
        <taxon>Neopterygii</taxon>
        <taxon>Teleostei</taxon>
        <taxon>Protacanthopterygii</taxon>
        <taxon>Salmoniformes</taxon>
        <taxon>Salmonidae</taxon>
        <taxon>Salmoninae</taxon>
        <taxon>Salmo</taxon>
    </lineage>
</organism>
<accession>A0ABM3EWA5</accession>
<dbReference type="InterPro" id="IPR035892">
    <property type="entry name" value="C2_domain_sf"/>
</dbReference>
<feature type="region of interest" description="Disordered" evidence="1">
    <location>
        <begin position="210"/>
        <end position="320"/>
    </location>
</feature>
<feature type="domain" description="C2" evidence="2">
    <location>
        <begin position="132"/>
        <end position="176"/>
    </location>
</feature>
<feature type="compositionally biased region" description="Pro residues" evidence="1">
    <location>
        <begin position="233"/>
        <end position="259"/>
    </location>
</feature>
<keyword evidence="3" id="KW-1185">Reference proteome</keyword>
<evidence type="ECO:0000256" key="1">
    <source>
        <dbReference type="SAM" id="MobiDB-lite"/>
    </source>
</evidence>
<feature type="region of interest" description="Disordered" evidence="1">
    <location>
        <begin position="57"/>
        <end position="111"/>
    </location>
</feature>
<evidence type="ECO:0000313" key="4">
    <source>
        <dbReference type="RefSeq" id="XP_045575349.1"/>
    </source>
</evidence>
<name>A0ABM3EWA5_SALSA</name>
<evidence type="ECO:0000313" key="3">
    <source>
        <dbReference type="Proteomes" id="UP001652741"/>
    </source>
</evidence>
<dbReference type="SUPFAM" id="SSF49562">
    <property type="entry name" value="C2 domain (Calcium/lipid-binding domain, CaLB)"/>
    <property type="match status" value="1"/>
</dbReference>
<feature type="region of interest" description="Disordered" evidence="1">
    <location>
        <begin position="1"/>
        <end position="29"/>
    </location>
</feature>
<protein>
    <recommendedName>
        <fullName evidence="2">C2 domain-containing protein</fullName>
    </recommendedName>
</protein>
<dbReference type="Gene3D" id="2.60.40.150">
    <property type="entry name" value="C2 domain"/>
    <property type="match status" value="1"/>
</dbReference>
<evidence type="ECO:0000259" key="2">
    <source>
        <dbReference type="Pfam" id="PF00168"/>
    </source>
</evidence>
<gene>
    <name evidence="4" type="primary">LOC106604206</name>
</gene>
<proteinExistence type="predicted"/>
<feature type="compositionally biased region" description="Low complexity" evidence="1">
    <location>
        <begin position="309"/>
        <end position="319"/>
    </location>
</feature>
<dbReference type="InterPro" id="IPR000008">
    <property type="entry name" value="C2_dom"/>
</dbReference>
<reference evidence="4" key="1">
    <citation type="submission" date="2025-08" db="UniProtKB">
        <authorList>
            <consortium name="RefSeq"/>
        </authorList>
    </citation>
    <scope>IDENTIFICATION</scope>
</reference>
<dbReference type="Pfam" id="PF00168">
    <property type="entry name" value="C2"/>
    <property type="match status" value="1"/>
</dbReference>
<dbReference type="GeneID" id="106604206"/>
<dbReference type="RefSeq" id="XP_045575349.1">
    <property type="nucleotide sequence ID" value="XM_045719393.1"/>
</dbReference>
<feature type="compositionally biased region" description="Basic and acidic residues" evidence="1">
    <location>
        <begin position="74"/>
        <end position="83"/>
    </location>
</feature>